<evidence type="ECO:0000313" key="9">
    <source>
        <dbReference type="EMBL" id="KAA8896344.1"/>
    </source>
</evidence>
<feature type="transmembrane region" description="Helical" evidence="7">
    <location>
        <begin position="451"/>
        <end position="469"/>
    </location>
</feature>
<evidence type="ECO:0000256" key="7">
    <source>
        <dbReference type="SAM" id="Phobius"/>
    </source>
</evidence>
<dbReference type="AlphaFoldDB" id="A0A642UEH3"/>
<comment type="caution">
    <text evidence="9">The sequence shown here is derived from an EMBL/GenBank/DDBJ whole genome shotgun (WGS) entry which is preliminary data.</text>
</comment>
<feature type="transmembrane region" description="Helical" evidence="7">
    <location>
        <begin position="365"/>
        <end position="388"/>
    </location>
</feature>
<keyword evidence="10" id="KW-1185">Reference proteome</keyword>
<dbReference type="VEuPathDB" id="FungiDB:TRICI_006910"/>
<keyword evidence="3 7" id="KW-0812">Transmembrane</keyword>
<dbReference type="PANTHER" id="PTHR22950:SF666">
    <property type="entry name" value="VACUOLAR AMINO ACID TRANSPORTER 4"/>
    <property type="match status" value="1"/>
</dbReference>
<evidence type="ECO:0000256" key="1">
    <source>
        <dbReference type="ARBA" id="ARBA00004141"/>
    </source>
</evidence>
<feature type="transmembrane region" description="Helical" evidence="7">
    <location>
        <begin position="339"/>
        <end position="359"/>
    </location>
</feature>
<dbReference type="Pfam" id="PF01490">
    <property type="entry name" value="Aa_trans"/>
    <property type="match status" value="1"/>
</dbReference>
<dbReference type="PANTHER" id="PTHR22950">
    <property type="entry name" value="AMINO ACID TRANSPORTER"/>
    <property type="match status" value="1"/>
</dbReference>
<evidence type="ECO:0000256" key="2">
    <source>
        <dbReference type="ARBA" id="ARBA00008066"/>
    </source>
</evidence>
<evidence type="ECO:0000256" key="4">
    <source>
        <dbReference type="ARBA" id="ARBA00022989"/>
    </source>
</evidence>
<accession>A0A642UEH3</accession>
<gene>
    <name evidence="9" type="ORF">TRICI_006910</name>
</gene>
<reference evidence="9" key="1">
    <citation type="journal article" date="2019" name="G3 (Bethesda)">
        <title>Genome Assemblies of Two Rare Opportunistic Yeast Pathogens: Diutina rugosa (syn. Candida rugosa) and Trichomonascus ciferrii (syn. Candida ciferrii).</title>
        <authorList>
            <person name="Mixao V."/>
            <person name="Saus E."/>
            <person name="Hansen A.P."/>
            <person name="Lass-Florl C."/>
            <person name="Gabaldon T."/>
        </authorList>
    </citation>
    <scope>NUCLEOTIDE SEQUENCE</scope>
    <source>
        <strain evidence="9">CBS 4856</strain>
    </source>
</reference>
<feature type="transmembrane region" description="Helical" evidence="7">
    <location>
        <begin position="481"/>
        <end position="502"/>
    </location>
</feature>
<feature type="transmembrane region" description="Helical" evidence="7">
    <location>
        <begin position="691"/>
        <end position="710"/>
    </location>
</feature>
<dbReference type="OrthoDB" id="1684102at2759"/>
<dbReference type="Proteomes" id="UP000761534">
    <property type="component" value="Unassembled WGS sequence"/>
</dbReference>
<feature type="compositionally biased region" description="Basic residues" evidence="6">
    <location>
        <begin position="316"/>
        <end position="327"/>
    </location>
</feature>
<name>A0A642UEH3_9ASCO</name>
<feature type="transmembrane region" description="Helical" evidence="7">
    <location>
        <begin position="409"/>
        <end position="431"/>
    </location>
</feature>
<comment type="subcellular location">
    <subcellularLocation>
        <location evidence="1">Membrane</location>
        <topology evidence="1">Multi-pass membrane protein</topology>
    </subcellularLocation>
</comment>
<protein>
    <recommendedName>
        <fullName evidence="8">Amino acid transporter transmembrane domain-containing protein</fullName>
    </recommendedName>
</protein>
<dbReference type="InterPro" id="IPR013057">
    <property type="entry name" value="AA_transpt_TM"/>
</dbReference>
<dbReference type="GO" id="GO:0005774">
    <property type="term" value="C:vacuolar membrane"/>
    <property type="evidence" value="ECO:0007669"/>
    <property type="project" value="TreeGrafter"/>
</dbReference>
<feature type="transmembrane region" description="Helical" evidence="7">
    <location>
        <begin position="593"/>
        <end position="618"/>
    </location>
</feature>
<organism evidence="9 10">
    <name type="scientific">Trichomonascus ciferrii</name>
    <dbReference type="NCBI Taxonomy" id="44093"/>
    <lineage>
        <taxon>Eukaryota</taxon>
        <taxon>Fungi</taxon>
        <taxon>Dikarya</taxon>
        <taxon>Ascomycota</taxon>
        <taxon>Saccharomycotina</taxon>
        <taxon>Dipodascomycetes</taxon>
        <taxon>Dipodascales</taxon>
        <taxon>Trichomonascaceae</taxon>
        <taxon>Trichomonascus</taxon>
        <taxon>Trichomonascus ciferrii complex</taxon>
    </lineage>
</organism>
<evidence type="ECO:0000313" key="10">
    <source>
        <dbReference type="Proteomes" id="UP000761534"/>
    </source>
</evidence>
<feature type="compositionally biased region" description="Acidic residues" evidence="6">
    <location>
        <begin position="62"/>
        <end position="75"/>
    </location>
</feature>
<dbReference type="GO" id="GO:0005302">
    <property type="term" value="F:L-tyrosine transmembrane transporter activity"/>
    <property type="evidence" value="ECO:0007669"/>
    <property type="project" value="TreeGrafter"/>
</dbReference>
<feature type="transmembrane region" description="Helical" evidence="7">
    <location>
        <begin position="639"/>
        <end position="656"/>
    </location>
</feature>
<feature type="transmembrane region" description="Helical" evidence="7">
    <location>
        <begin position="517"/>
        <end position="535"/>
    </location>
</feature>
<evidence type="ECO:0000256" key="5">
    <source>
        <dbReference type="ARBA" id="ARBA00023136"/>
    </source>
</evidence>
<feature type="compositionally biased region" description="Basic and acidic residues" evidence="6">
    <location>
        <begin position="1"/>
        <end position="24"/>
    </location>
</feature>
<dbReference type="EMBL" id="SWFS01000583">
    <property type="protein sequence ID" value="KAA8896344.1"/>
    <property type="molecule type" value="Genomic_DNA"/>
</dbReference>
<feature type="region of interest" description="Disordered" evidence="6">
    <location>
        <begin position="194"/>
        <end position="221"/>
    </location>
</feature>
<feature type="transmembrane region" description="Helical" evidence="7">
    <location>
        <begin position="547"/>
        <end position="573"/>
    </location>
</feature>
<evidence type="ECO:0000259" key="8">
    <source>
        <dbReference type="Pfam" id="PF01490"/>
    </source>
</evidence>
<keyword evidence="4 7" id="KW-1133">Transmembrane helix</keyword>
<proteinExistence type="inferred from homology"/>
<evidence type="ECO:0000256" key="6">
    <source>
        <dbReference type="SAM" id="MobiDB-lite"/>
    </source>
</evidence>
<feature type="domain" description="Amino acid transporter transmembrane" evidence="8">
    <location>
        <begin position="333"/>
        <end position="715"/>
    </location>
</feature>
<comment type="similarity">
    <text evidence="2">Belongs to the amino acid/polyamine transporter 2 family.</text>
</comment>
<evidence type="ECO:0000256" key="3">
    <source>
        <dbReference type="ARBA" id="ARBA00022692"/>
    </source>
</evidence>
<feature type="transmembrane region" description="Helical" evidence="7">
    <location>
        <begin position="662"/>
        <end position="679"/>
    </location>
</feature>
<keyword evidence="5 7" id="KW-0472">Membrane</keyword>
<feature type="region of interest" description="Disordered" evidence="6">
    <location>
        <begin position="1"/>
        <end position="168"/>
    </location>
</feature>
<feature type="region of interest" description="Disordered" evidence="6">
    <location>
        <begin position="283"/>
        <end position="330"/>
    </location>
</feature>
<sequence length="722" mass="79000">MTDKMGAEDSNKDTGNDQGGRETNEELSSSFQPGSPFRQASLRLGSPVPNALGGLSPHQPGVDDDEAAIEEQMLDDDAHSASQFDMRRSRRDSPAMSGTSPGGAGGPLNDSAMSVHSVDIDNPDPEVVKVVGRHLVKDSDMENNNGSDQPESSAAGPSGGGDDEAGNAVDDKFTSLRLQGGDITRQLYNWQREHEEGEAATKRGRSRSFDIPRSPPRGPHEEVLDIKNIKAPGGFRRNFIVNKVQAQDPESLTNGRRPAFLTRNFIEFLSIYGHFAGEELEDDEMDDYSSEVTSQSGDGEGVDERTALLSSGRRRETPRRHMRRKSSHAAPGNASVTKVVLLIFKSFVGTGILFLPRAFFNGGVLFSPLVLLLVSMLSVCCFVLLIHAKEAVGVNSFGDVGGALYGPKMRYMILMSIVLSQIGFSAAYIVFTSENLRALILSLSKHQYDMSIQALIFLQLILFMPLAMIRDIAKLSGTALVADFFIFLGLIYLYACYVGNIAADGVADVKLFQEETYTLFIGTAIFTFEGVGLIIPIQESMKQPKKFLPVMCSVMVVITLIFVSTGTLGYAAYGSNVKTVVILNLPQDSHFVNAVQLLYSLAIILSTPLQLFPAIRIMENGLFIRSGKYSKKIKWEKNFFRAVVVLMTACISWIGADDLDKFVSLTGSFACIPLVYIYPPLLHIKSRANTIWLKALDIFLLVLGFCAMIYTTSNTLASWLHG</sequence>